<reference evidence="9 10" key="1">
    <citation type="submission" date="2019-05" db="EMBL/GenBank/DDBJ databases">
        <title>Georgenia *** sp. nov., and Georgenia *** sp. nov., isolated from the intestinal contents of plateau pika (Ochotona curzoniae) in the Qinghai-Tibet plateau of China.</title>
        <authorList>
            <person name="Tian Z."/>
        </authorList>
    </citation>
    <scope>NUCLEOTIDE SEQUENCE [LARGE SCALE GENOMIC DNA]</scope>
    <source>
        <strain evidence="9 10">Z443</strain>
    </source>
</reference>
<evidence type="ECO:0000256" key="4">
    <source>
        <dbReference type="ARBA" id="ARBA00022964"/>
    </source>
</evidence>
<dbReference type="EMBL" id="CP040915">
    <property type="protein sequence ID" value="QDC25772.1"/>
    <property type="molecule type" value="Genomic_DNA"/>
</dbReference>
<feature type="domain" description="Catechol dioxygenase N-terminal" evidence="8">
    <location>
        <begin position="33"/>
        <end position="99"/>
    </location>
</feature>
<dbReference type="Pfam" id="PF04444">
    <property type="entry name" value="Dioxygenase_N"/>
    <property type="match status" value="1"/>
</dbReference>
<dbReference type="RefSeq" id="WP_139930021.1">
    <property type="nucleotide sequence ID" value="NZ_CP040915.1"/>
</dbReference>
<name>A0A5B8C9C1_9MICO</name>
<evidence type="ECO:0000256" key="2">
    <source>
        <dbReference type="ARBA" id="ARBA00007825"/>
    </source>
</evidence>
<dbReference type="GO" id="GO:0008199">
    <property type="term" value="F:ferric iron binding"/>
    <property type="evidence" value="ECO:0007669"/>
    <property type="project" value="InterPro"/>
</dbReference>
<gene>
    <name evidence="9" type="primary">catA</name>
    <name evidence="9" type="ORF">FE374_15170</name>
</gene>
<evidence type="ECO:0000256" key="3">
    <source>
        <dbReference type="ARBA" id="ARBA00022723"/>
    </source>
</evidence>
<comment type="cofactor">
    <cofactor evidence="1">
        <name>Fe(3+)</name>
        <dbReference type="ChEBI" id="CHEBI:29034"/>
    </cofactor>
</comment>
<dbReference type="OrthoDB" id="9800887at2"/>
<dbReference type="NCBIfam" id="TIGR02438">
    <property type="entry name" value="catachol_actin"/>
    <property type="match status" value="1"/>
</dbReference>
<evidence type="ECO:0000256" key="5">
    <source>
        <dbReference type="ARBA" id="ARBA00023002"/>
    </source>
</evidence>
<keyword evidence="4 9" id="KW-0223">Dioxygenase</keyword>
<dbReference type="InterPro" id="IPR000627">
    <property type="entry name" value="Intradiol_dOase_C"/>
</dbReference>
<dbReference type="InterPro" id="IPR007535">
    <property type="entry name" value="Catechol_dOase_N"/>
</dbReference>
<keyword evidence="5 9" id="KW-0560">Oxidoreductase</keyword>
<dbReference type="InterPro" id="IPR043029">
    <property type="entry name" value="1_2-CTD_multi_dom"/>
</dbReference>
<evidence type="ECO:0000259" key="7">
    <source>
        <dbReference type="Pfam" id="PF00775"/>
    </source>
</evidence>
<dbReference type="Proteomes" id="UP000314616">
    <property type="component" value="Chromosome"/>
</dbReference>
<dbReference type="SUPFAM" id="SSF49482">
    <property type="entry name" value="Aromatic compound dioxygenase"/>
    <property type="match status" value="1"/>
</dbReference>
<organism evidence="9 10">
    <name type="scientific">Georgenia yuyongxinii</name>
    <dbReference type="NCBI Taxonomy" id="2589797"/>
    <lineage>
        <taxon>Bacteria</taxon>
        <taxon>Bacillati</taxon>
        <taxon>Actinomycetota</taxon>
        <taxon>Actinomycetes</taxon>
        <taxon>Micrococcales</taxon>
        <taxon>Bogoriellaceae</taxon>
        <taxon>Georgenia</taxon>
    </lineage>
</organism>
<keyword evidence="6" id="KW-0408">Iron</keyword>
<dbReference type="KEGG" id="gyu:FE374_15170"/>
<keyword evidence="3" id="KW-0479">Metal-binding</keyword>
<evidence type="ECO:0000256" key="6">
    <source>
        <dbReference type="ARBA" id="ARBA00023004"/>
    </source>
</evidence>
<dbReference type="EC" id="1.13.11.1" evidence="9"/>
<dbReference type="InterPro" id="IPR015889">
    <property type="entry name" value="Intradiol_dOase_core"/>
</dbReference>
<evidence type="ECO:0000313" key="9">
    <source>
        <dbReference type="EMBL" id="QDC25772.1"/>
    </source>
</evidence>
<protein>
    <submittedName>
        <fullName evidence="9">Catechol 1,2-dioxygenase</fullName>
        <ecNumber evidence="9">1.13.11.1</ecNumber>
    </submittedName>
</protein>
<dbReference type="InterPro" id="IPR012800">
    <property type="entry name" value="Cchol_dOase_actb"/>
</dbReference>
<evidence type="ECO:0000313" key="10">
    <source>
        <dbReference type="Proteomes" id="UP000314616"/>
    </source>
</evidence>
<dbReference type="Pfam" id="PF00775">
    <property type="entry name" value="Dioxygenase_C"/>
    <property type="match status" value="1"/>
</dbReference>
<evidence type="ECO:0000259" key="8">
    <source>
        <dbReference type="Pfam" id="PF04444"/>
    </source>
</evidence>
<dbReference type="GO" id="GO:0009712">
    <property type="term" value="P:catechol-containing compound metabolic process"/>
    <property type="evidence" value="ECO:0007669"/>
    <property type="project" value="InterPro"/>
</dbReference>
<accession>A0A5B8C9C1</accession>
<sequence>MNAHVDVPAAAKSGAKATDKFLTKKVTADSSPERVSAILDDTLGALFEVIHKHKVTYAEYDVLKSWLIQVGEDGEWPLWLDVFLEHEIEDVNTAHRKGSKGSIEGPYYVPNAPELPARCTMPMRPDEKGTPLRWTGQVTSVDGTPLGGATVELWHADDDGYYSQFAEGMGIPEWNLRGTIVTDDEGRFEIDTMQPAPYAIPTDGATGQMCLAAAWSPFRPAHLHIKASAPGHEQLTAQLYFQGGVHTDDDIAKAVKPELILAPTPRADGKGSEVHYGFVLDPA</sequence>
<proteinExistence type="inferred from homology"/>
<dbReference type="GO" id="GO:0018576">
    <property type="term" value="F:catechol 1,2-dioxygenase activity"/>
    <property type="evidence" value="ECO:0007669"/>
    <property type="project" value="UniProtKB-EC"/>
</dbReference>
<evidence type="ECO:0000256" key="1">
    <source>
        <dbReference type="ARBA" id="ARBA00001965"/>
    </source>
</evidence>
<dbReference type="AlphaFoldDB" id="A0A5B8C9C1"/>
<comment type="similarity">
    <text evidence="2">Belongs to the intradiol ring-cleavage dioxygenase family.</text>
</comment>
<dbReference type="Gene3D" id="2.60.130.10">
    <property type="entry name" value="Aromatic compound dioxygenase"/>
    <property type="match status" value="1"/>
</dbReference>
<dbReference type="InterPro" id="IPR050770">
    <property type="entry name" value="Intradiol_RC_Dioxygenase"/>
</dbReference>
<dbReference type="PANTHER" id="PTHR33711">
    <property type="entry name" value="DIOXYGENASE, PUTATIVE (AFU_ORTHOLOGUE AFUA_2G02910)-RELATED"/>
    <property type="match status" value="1"/>
</dbReference>
<dbReference type="PANTHER" id="PTHR33711:SF7">
    <property type="entry name" value="INTRADIOL RING-CLEAVAGE DIOXYGENASES DOMAIN-CONTAINING PROTEIN-RELATED"/>
    <property type="match status" value="1"/>
</dbReference>
<dbReference type="Gene3D" id="6.10.10.40">
    <property type="entry name" value="Catechol 1,2-dioxygenase multimerisation domain-like"/>
    <property type="match status" value="1"/>
</dbReference>
<feature type="domain" description="Intradiol ring-cleavage dioxygenases" evidence="7">
    <location>
        <begin position="103"/>
        <end position="282"/>
    </location>
</feature>